<dbReference type="eggNOG" id="COG0657">
    <property type="taxonomic scope" value="Bacteria"/>
</dbReference>
<dbReference type="Pfam" id="PF13472">
    <property type="entry name" value="Lipase_GDSL_2"/>
    <property type="match status" value="1"/>
</dbReference>
<dbReference type="InterPro" id="IPR036514">
    <property type="entry name" value="SGNH_hydro_sf"/>
</dbReference>
<evidence type="ECO:0000256" key="2">
    <source>
        <dbReference type="SAM" id="SignalP"/>
    </source>
</evidence>
<dbReference type="Proteomes" id="UP000005580">
    <property type="component" value="Unassembled WGS sequence"/>
</dbReference>
<evidence type="ECO:0008006" key="7">
    <source>
        <dbReference type="Google" id="ProtNLM"/>
    </source>
</evidence>
<dbReference type="InterPro" id="IPR013094">
    <property type="entry name" value="AB_hydrolase_3"/>
</dbReference>
<comment type="caution">
    <text evidence="5">The sequence shown here is derived from an EMBL/GenBank/DDBJ whole genome shotgun (WGS) entry which is preliminary data.</text>
</comment>
<dbReference type="Gene3D" id="3.40.50.1820">
    <property type="entry name" value="alpha/beta hydrolase"/>
    <property type="match status" value="1"/>
</dbReference>
<evidence type="ECO:0000259" key="4">
    <source>
        <dbReference type="Pfam" id="PF13472"/>
    </source>
</evidence>
<proteinExistence type="predicted"/>
<dbReference type="SUPFAM" id="SSF53474">
    <property type="entry name" value="alpha/beta-Hydrolases"/>
    <property type="match status" value="1"/>
</dbReference>
<dbReference type="eggNOG" id="COG2755">
    <property type="taxonomic scope" value="Bacteria"/>
</dbReference>
<dbReference type="HOGENOM" id="CLU_043392_0_0_10"/>
<accession>E7RPS1</accession>
<reference evidence="5" key="1">
    <citation type="submission" date="2011-01" db="EMBL/GenBank/DDBJ databases">
        <authorList>
            <person name="Muzny D."/>
            <person name="Qin X."/>
            <person name="Buhay C."/>
            <person name="Dugan-Rocha S."/>
            <person name="Ding Y."/>
            <person name="Chen G."/>
            <person name="Hawes A."/>
            <person name="Holder M."/>
            <person name="Jhangiani S."/>
            <person name="Johnson A."/>
            <person name="Khan Z."/>
            <person name="Li Z."/>
            <person name="Liu W."/>
            <person name="Liu X."/>
            <person name="Perez L."/>
            <person name="Shen H."/>
            <person name="Wang Q."/>
            <person name="Watt J."/>
            <person name="Xi L."/>
            <person name="Xin Y."/>
            <person name="Zhou J."/>
            <person name="Deng J."/>
            <person name="Jiang H."/>
            <person name="Liu Y."/>
            <person name="Qu J."/>
            <person name="Song X.-Z."/>
            <person name="Zhang L."/>
            <person name="Villasana D."/>
            <person name="Johnson A."/>
            <person name="Liu J."/>
            <person name="Liyanage D."/>
            <person name="Lorensuhewa L."/>
            <person name="Robinson T."/>
            <person name="Song A."/>
            <person name="Song B.-B."/>
            <person name="Dinh H."/>
            <person name="Thornton R."/>
            <person name="Coyle M."/>
            <person name="Francisco L."/>
            <person name="Jackson L."/>
            <person name="Javaid M."/>
            <person name="Korchina V."/>
            <person name="Kovar C."/>
            <person name="Mata R."/>
            <person name="Mathew T."/>
            <person name="Ngo R."/>
            <person name="Nguyen L."/>
            <person name="Nguyen N."/>
            <person name="Okwuonu G."/>
            <person name="Ongeri F."/>
            <person name="Pham C."/>
            <person name="Simmons D."/>
            <person name="Wilczek-Boney K."/>
            <person name="Hale W."/>
            <person name="Jakkamsetti A."/>
            <person name="Pham P."/>
            <person name="Ruth R."/>
            <person name="San Lucas F."/>
            <person name="Warren J."/>
            <person name="Zhang J."/>
            <person name="Zhao Z."/>
            <person name="Zhou C."/>
            <person name="Zhu D."/>
            <person name="Lee S."/>
            <person name="Bess C."/>
            <person name="Blankenburg K."/>
            <person name="Forbes L."/>
            <person name="Fu Q."/>
            <person name="Gubbala S."/>
            <person name="Hirani K."/>
            <person name="Jayaseelan J.C."/>
            <person name="Lara F."/>
            <person name="Munidasa M."/>
            <person name="Palculict T."/>
            <person name="Patil S."/>
            <person name="Pu L.-L."/>
            <person name="Saada N."/>
            <person name="Tang L."/>
            <person name="Weissenberger G."/>
            <person name="Zhu Y."/>
            <person name="Hemphill L."/>
            <person name="Shang Y."/>
            <person name="Youmans B."/>
            <person name="Ayvaz T."/>
            <person name="Ross M."/>
            <person name="Santibanez J."/>
            <person name="Aqrawi P."/>
            <person name="Gross S."/>
            <person name="Joshi V."/>
            <person name="Fowler G."/>
            <person name="Nazareth L."/>
            <person name="Reid J."/>
            <person name="Worley K."/>
            <person name="Petrosino J."/>
            <person name="Highlander S."/>
            <person name="Gibbs R."/>
        </authorList>
    </citation>
    <scope>NUCLEOTIDE SEQUENCE [LARGE SCALE GENOMIC DNA]</scope>
    <source>
        <strain evidence="5">ATCC 33269</strain>
    </source>
</reference>
<dbReference type="PANTHER" id="PTHR48081:SF6">
    <property type="entry name" value="PEPTIDASE S9 PROLYL OLIGOPEPTIDASE CATALYTIC DOMAIN-CONTAINING PROTEIN"/>
    <property type="match status" value="1"/>
</dbReference>
<evidence type="ECO:0000313" key="5">
    <source>
        <dbReference type="EMBL" id="EFZ37114.1"/>
    </source>
</evidence>
<dbReference type="AlphaFoldDB" id="E7RPS1"/>
<evidence type="ECO:0000259" key="3">
    <source>
        <dbReference type="Pfam" id="PF07859"/>
    </source>
</evidence>
<keyword evidence="6" id="KW-1185">Reference proteome</keyword>
<dbReference type="Gene3D" id="3.40.50.1110">
    <property type="entry name" value="SGNH hydrolase"/>
    <property type="match status" value="1"/>
</dbReference>
<dbReference type="InterPro" id="IPR029058">
    <property type="entry name" value="AB_hydrolase_fold"/>
</dbReference>
<dbReference type="EMBL" id="AEPE02000004">
    <property type="protein sequence ID" value="EFZ37114.1"/>
    <property type="molecule type" value="Genomic_DNA"/>
</dbReference>
<gene>
    <name evidence="5" type="ORF">HMPREF0663_11172</name>
</gene>
<dbReference type="InterPro" id="IPR050300">
    <property type="entry name" value="GDXG_lipolytic_enzyme"/>
</dbReference>
<dbReference type="RefSeq" id="WP_004368432.1">
    <property type="nucleotide sequence ID" value="NZ_GL833118.1"/>
</dbReference>
<dbReference type="STRING" id="28134.SAMN05444288_1702"/>
<dbReference type="PANTHER" id="PTHR48081">
    <property type="entry name" value="AB HYDROLASE SUPERFAMILY PROTEIN C4A8.06C"/>
    <property type="match status" value="1"/>
</dbReference>
<dbReference type="GO" id="GO:0016788">
    <property type="term" value="F:hydrolase activity, acting on ester bonds"/>
    <property type="evidence" value="ECO:0007669"/>
    <property type="project" value="UniProtKB-ARBA"/>
</dbReference>
<dbReference type="SUPFAM" id="SSF52266">
    <property type="entry name" value="SGNH hydrolase"/>
    <property type="match status" value="1"/>
</dbReference>
<sequence length="475" mass="52714">MNIKPFINMVREFSLLLCVLATSAVFAQSVARKFQLPLSEDGEASLFVYLPSSPTGWAIVDCPGGGYAVLSMENEGHQWAEYFNKQGIAYFVLKYRMPHGDCSIPIGDAETAIRLVRDSAAVWGVNPYDVGIMGFSAGGHLASTLSSHAPLSARPNFSILFYPVITMKRDGTHKGSCHNFLGEHPDEQLIEFYSNETCVRVHQTPPAILFLTNDDYVVPPVENGVAYYSAMRRVGNPCSMFIYPSGGHGFGFSTSWPYHNLMLSELTEWLHRLPSPRHDALRVACVGSSFTEGSGIRMASQSAYPARLQSLLGNRYYVKNFGVDGSTILRKSSSSYMNEQAFRDALDFKPDIVIVEADFNSSKSEDRQRSREFAADMQVLIDSFKALSSKPRIYFVTSGSSLKSGRKVNNGSMSKGTISLIRKLIKKNKCRLIDVPTHYVTEADNMHKGDMYPNEVDACRVAKSISEGLARKTKY</sequence>
<evidence type="ECO:0000313" key="6">
    <source>
        <dbReference type="Proteomes" id="UP000005580"/>
    </source>
</evidence>
<keyword evidence="1" id="KW-0378">Hydrolase</keyword>
<protein>
    <recommendedName>
        <fullName evidence="7">Xylanase</fullName>
    </recommendedName>
</protein>
<evidence type="ECO:0000256" key="1">
    <source>
        <dbReference type="ARBA" id="ARBA00022801"/>
    </source>
</evidence>
<name>E7RPS1_9BACT</name>
<dbReference type="Pfam" id="PF07859">
    <property type="entry name" value="Abhydrolase_3"/>
    <property type="match status" value="1"/>
</dbReference>
<keyword evidence="2" id="KW-0732">Signal</keyword>
<feature type="chain" id="PRO_5003221599" description="Xylanase" evidence="2">
    <location>
        <begin position="28"/>
        <end position="475"/>
    </location>
</feature>
<dbReference type="InterPro" id="IPR013830">
    <property type="entry name" value="SGNH_hydro"/>
</dbReference>
<feature type="domain" description="SGNH hydrolase-type esterase" evidence="4">
    <location>
        <begin position="285"/>
        <end position="449"/>
    </location>
</feature>
<feature type="domain" description="Alpha/beta hydrolase fold-3" evidence="3">
    <location>
        <begin position="64"/>
        <end position="250"/>
    </location>
</feature>
<organism evidence="5 6">
    <name type="scientific">Hoylesella oralis ATCC 33269</name>
    <dbReference type="NCBI Taxonomy" id="873533"/>
    <lineage>
        <taxon>Bacteria</taxon>
        <taxon>Pseudomonadati</taxon>
        <taxon>Bacteroidota</taxon>
        <taxon>Bacteroidia</taxon>
        <taxon>Bacteroidales</taxon>
        <taxon>Prevotellaceae</taxon>
        <taxon>Hoylesella</taxon>
    </lineage>
</organism>
<feature type="signal peptide" evidence="2">
    <location>
        <begin position="1"/>
        <end position="27"/>
    </location>
</feature>